<proteinExistence type="predicted"/>
<reference evidence="1" key="1">
    <citation type="submission" date="2022-08" db="EMBL/GenBank/DDBJ databases">
        <title>Genome Sequence of Pycnoporus sanguineus.</title>
        <authorList>
            <person name="Buettner E."/>
        </authorList>
    </citation>
    <scope>NUCLEOTIDE SEQUENCE</scope>
    <source>
        <strain evidence="1">CG-C14</strain>
    </source>
</reference>
<keyword evidence="2" id="KW-1185">Reference proteome</keyword>
<dbReference type="Proteomes" id="UP001144978">
    <property type="component" value="Unassembled WGS sequence"/>
</dbReference>
<evidence type="ECO:0000313" key="2">
    <source>
        <dbReference type="Proteomes" id="UP001144978"/>
    </source>
</evidence>
<gene>
    <name evidence="1" type="ORF">NUW54_g8224</name>
</gene>
<evidence type="ECO:0000313" key="1">
    <source>
        <dbReference type="EMBL" id="KAJ2991320.1"/>
    </source>
</evidence>
<name>A0ACC1PHR1_9APHY</name>
<protein>
    <submittedName>
        <fullName evidence="1">Uncharacterized protein</fullName>
    </submittedName>
</protein>
<accession>A0ACC1PHR1</accession>
<sequence>MAVKGNKKRPAQSAQRPSKKRKVAEDGKAAKSKGKGKESKGKDHAFDKPIIPIPNQGDEDDVELSEDDLELLEEYGGAVSFLQSLDEKGIARSKKETERLRQLHKPVRKPVEDDLPSIHSHDEDEDGWSSGASDLDDLPSEEDDGLLRGGAALRGPAPQAPSILGAGI</sequence>
<comment type="caution">
    <text evidence="1">The sequence shown here is derived from an EMBL/GenBank/DDBJ whole genome shotgun (WGS) entry which is preliminary data.</text>
</comment>
<organism evidence="1 2">
    <name type="scientific">Trametes sanguinea</name>
    <dbReference type="NCBI Taxonomy" id="158606"/>
    <lineage>
        <taxon>Eukaryota</taxon>
        <taxon>Fungi</taxon>
        <taxon>Dikarya</taxon>
        <taxon>Basidiomycota</taxon>
        <taxon>Agaricomycotina</taxon>
        <taxon>Agaricomycetes</taxon>
        <taxon>Polyporales</taxon>
        <taxon>Polyporaceae</taxon>
        <taxon>Trametes</taxon>
    </lineage>
</organism>
<dbReference type="EMBL" id="JANSHE010002513">
    <property type="protein sequence ID" value="KAJ2991320.1"/>
    <property type="molecule type" value="Genomic_DNA"/>
</dbReference>